<dbReference type="AlphaFoldDB" id="U9SFJ2"/>
<evidence type="ECO:0000313" key="1">
    <source>
        <dbReference type="EMBL" id="ERZ94604.1"/>
    </source>
</evidence>
<reference evidence="1" key="1">
    <citation type="submission" date="2013-07" db="EMBL/GenBank/DDBJ databases">
        <title>The genome of an arbuscular mycorrhizal fungus provides insights into the evolution of the oldest plant symbiosis.</title>
        <authorList>
            <consortium name="DOE Joint Genome Institute"/>
            <person name="Tisserant E."/>
            <person name="Malbreil M."/>
            <person name="Kuo A."/>
            <person name="Kohler A."/>
            <person name="Symeonidi A."/>
            <person name="Balestrini R."/>
            <person name="Charron P."/>
            <person name="Duensing N."/>
            <person name="Frei-dit-Frey N."/>
            <person name="Gianinazzi-Pearson V."/>
            <person name="Gilbert B."/>
            <person name="Handa Y."/>
            <person name="Hijri M."/>
            <person name="Kaul R."/>
            <person name="Kawaguchi M."/>
            <person name="Krajinski F."/>
            <person name="Lammers P."/>
            <person name="Lapierre D."/>
            <person name="Masclaux F.G."/>
            <person name="Murat C."/>
            <person name="Morin E."/>
            <person name="Ndikumana S."/>
            <person name="Pagni M."/>
            <person name="Petitpierre D."/>
            <person name="Requena N."/>
            <person name="Rosikiewicz P."/>
            <person name="Riley R."/>
            <person name="Saito K."/>
            <person name="San Clemente H."/>
            <person name="Shapiro H."/>
            <person name="van Tuinen D."/>
            <person name="Becard G."/>
            <person name="Bonfante P."/>
            <person name="Paszkowski U."/>
            <person name="Shachar-Hill Y."/>
            <person name="Young J.P."/>
            <person name="Sanders I.R."/>
            <person name="Henrissat B."/>
            <person name="Rensing S.A."/>
            <person name="Grigoriev I.V."/>
            <person name="Corradi N."/>
            <person name="Roux C."/>
            <person name="Martin F."/>
        </authorList>
    </citation>
    <scope>NUCLEOTIDE SEQUENCE</scope>
    <source>
        <strain evidence="1">DAOM 197198</strain>
    </source>
</reference>
<accession>U9SFJ2</accession>
<name>U9SFJ2_RHIID</name>
<dbReference type="HOGENOM" id="CLU_1619943_0_0_1"/>
<protein>
    <submittedName>
        <fullName evidence="1">Uncharacterized protein</fullName>
    </submittedName>
</protein>
<gene>
    <name evidence="1" type="ORF">GLOINDRAFT_90452</name>
</gene>
<dbReference type="EMBL" id="KI301892">
    <property type="protein sequence ID" value="ERZ94604.1"/>
    <property type="molecule type" value="Genomic_DNA"/>
</dbReference>
<dbReference type="VEuPathDB" id="FungiDB:RhiirFUN_020020"/>
<sequence>MNLTYWSENSLGARVVLTGTAHAKFVKKYLINGMNDWIEFVGPLPEDIFDSLLKLHPTLGDGELCQWRRKPYNRYAYPVRAFDKDQLAPSPQIAKFLVHIIHAFERYHKDGSDSRNQIEIYLDTVFDGRHTVMLINGKIANLPFLKTIYSLYQTSALSHLIILG</sequence>
<proteinExistence type="predicted"/>
<organism evidence="1">
    <name type="scientific">Rhizophagus irregularis (strain DAOM 181602 / DAOM 197198 / MUCL 43194)</name>
    <name type="common">Arbuscular mycorrhizal fungus</name>
    <name type="synonym">Glomus intraradices</name>
    <dbReference type="NCBI Taxonomy" id="747089"/>
    <lineage>
        <taxon>Eukaryota</taxon>
        <taxon>Fungi</taxon>
        <taxon>Fungi incertae sedis</taxon>
        <taxon>Mucoromycota</taxon>
        <taxon>Glomeromycotina</taxon>
        <taxon>Glomeromycetes</taxon>
        <taxon>Glomerales</taxon>
        <taxon>Glomeraceae</taxon>
        <taxon>Rhizophagus</taxon>
    </lineage>
</organism>
<dbReference type="STRING" id="747089.U9SFJ2"/>